<dbReference type="NCBIfam" id="TIGR00229">
    <property type="entry name" value="sensory_box"/>
    <property type="match status" value="2"/>
</dbReference>
<dbReference type="PROSITE" id="PS50109">
    <property type="entry name" value="HIS_KIN"/>
    <property type="match status" value="1"/>
</dbReference>
<dbReference type="GO" id="GO:0000155">
    <property type="term" value="F:phosphorelay sensor kinase activity"/>
    <property type="evidence" value="ECO:0007669"/>
    <property type="project" value="InterPro"/>
</dbReference>
<dbReference type="CDD" id="cd00130">
    <property type="entry name" value="PAS"/>
    <property type="match status" value="1"/>
</dbReference>
<evidence type="ECO:0000256" key="2">
    <source>
        <dbReference type="ARBA" id="ARBA00012438"/>
    </source>
</evidence>
<dbReference type="SMART" id="SM00387">
    <property type="entry name" value="HATPase_c"/>
    <property type="match status" value="1"/>
</dbReference>
<dbReference type="PROSITE" id="PS50112">
    <property type="entry name" value="PAS"/>
    <property type="match status" value="1"/>
</dbReference>
<proteinExistence type="predicted"/>
<evidence type="ECO:0000259" key="12">
    <source>
        <dbReference type="PROSITE" id="PS50112"/>
    </source>
</evidence>
<dbReference type="PRINTS" id="PR00344">
    <property type="entry name" value="BCTRLSENSOR"/>
</dbReference>
<keyword evidence="8" id="KW-0902">Two-component regulatory system</keyword>
<keyword evidence="5" id="KW-0547">Nucleotide-binding</keyword>
<feature type="transmembrane region" description="Helical" evidence="10">
    <location>
        <begin position="128"/>
        <end position="144"/>
    </location>
</feature>
<evidence type="ECO:0000256" key="9">
    <source>
        <dbReference type="SAM" id="Coils"/>
    </source>
</evidence>
<feature type="coiled-coil region" evidence="9">
    <location>
        <begin position="531"/>
        <end position="586"/>
    </location>
</feature>
<keyword evidence="4" id="KW-0808">Transferase</keyword>
<feature type="domain" description="Histidine kinase" evidence="11">
    <location>
        <begin position="602"/>
        <end position="909"/>
    </location>
</feature>
<dbReference type="Gene3D" id="1.10.287.130">
    <property type="match status" value="1"/>
</dbReference>
<keyword evidence="14" id="KW-1185">Reference proteome</keyword>
<dbReference type="InterPro" id="IPR003594">
    <property type="entry name" value="HATPase_dom"/>
</dbReference>
<dbReference type="InterPro" id="IPR036097">
    <property type="entry name" value="HisK_dim/P_sf"/>
</dbReference>
<keyword evidence="3" id="KW-0597">Phosphoprotein</keyword>
<evidence type="ECO:0000313" key="14">
    <source>
        <dbReference type="Proteomes" id="UP000006054"/>
    </source>
</evidence>
<evidence type="ECO:0000256" key="10">
    <source>
        <dbReference type="SAM" id="Phobius"/>
    </source>
</evidence>
<evidence type="ECO:0000256" key="8">
    <source>
        <dbReference type="ARBA" id="ARBA00023012"/>
    </source>
</evidence>
<dbReference type="HOGENOM" id="CLU_318259_0_0_10"/>
<dbReference type="Pfam" id="PF00989">
    <property type="entry name" value="PAS"/>
    <property type="match status" value="1"/>
</dbReference>
<dbReference type="Pfam" id="PF02518">
    <property type="entry name" value="HATPase_c"/>
    <property type="match status" value="1"/>
</dbReference>
<dbReference type="SUPFAM" id="SSF47384">
    <property type="entry name" value="Homodimeric domain of signal transducing histidine kinase"/>
    <property type="match status" value="1"/>
</dbReference>
<dbReference type="KEGG" id="fli:Fleli_1355"/>
<dbReference type="STRING" id="880071.Fleli_1355"/>
<keyword evidence="10" id="KW-1133">Transmembrane helix</keyword>
<dbReference type="InterPro" id="IPR013767">
    <property type="entry name" value="PAS_fold"/>
</dbReference>
<dbReference type="InterPro" id="IPR035965">
    <property type="entry name" value="PAS-like_dom_sf"/>
</dbReference>
<dbReference type="GO" id="GO:0005524">
    <property type="term" value="F:ATP binding"/>
    <property type="evidence" value="ECO:0007669"/>
    <property type="project" value="UniProtKB-KW"/>
</dbReference>
<dbReference type="eggNOG" id="COG1360">
    <property type="taxonomic scope" value="Bacteria"/>
</dbReference>
<dbReference type="EC" id="2.7.13.3" evidence="2"/>
<gene>
    <name evidence="13" type="ordered locus">Fleli_1355</name>
</gene>
<evidence type="ECO:0000256" key="3">
    <source>
        <dbReference type="ARBA" id="ARBA00022553"/>
    </source>
</evidence>
<dbReference type="InterPro" id="IPR036890">
    <property type="entry name" value="HATPase_C_sf"/>
</dbReference>
<evidence type="ECO:0000256" key="4">
    <source>
        <dbReference type="ARBA" id="ARBA00022679"/>
    </source>
</evidence>
<dbReference type="AlphaFoldDB" id="I4AIK2"/>
<dbReference type="PANTHER" id="PTHR43065">
    <property type="entry name" value="SENSOR HISTIDINE KINASE"/>
    <property type="match status" value="1"/>
</dbReference>
<dbReference type="InterPro" id="IPR003661">
    <property type="entry name" value="HisK_dim/P_dom"/>
</dbReference>
<dbReference type="CDD" id="cd00082">
    <property type="entry name" value="HisKA"/>
    <property type="match status" value="1"/>
</dbReference>
<dbReference type="EMBL" id="CP003345">
    <property type="protein sequence ID" value="AFM03787.1"/>
    <property type="molecule type" value="Genomic_DNA"/>
</dbReference>
<keyword evidence="10" id="KW-0472">Membrane</keyword>
<evidence type="ECO:0000313" key="13">
    <source>
        <dbReference type="EMBL" id="AFM03787.1"/>
    </source>
</evidence>
<dbReference type="InterPro" id="IPR005467">
    <property type="entry name" value="His_kinase_dom"/>
</dbReference>
<dbReference type="SUPFAM" id="SSF55785">
    <property type="entry name" value="PYP-like sensor domain (PAS domain)"/>
    <property type="match status" value="2"/>
</dbReference>
<feature type="coiled-coil region" evidence="9">
    <location>
        <begin position="185"/>
        <end position="256"/>
    </location>
</feature>
<dbReference type="InterPro" id="IPR000014">
    <property type="entry name" value="PAS"/>
</dbReference>
<feature type="transmembrane region" description="Helical" evidence="10">
    <location>
        <begin position="105"/>
        <end position="122"/>
    </location>
</feature>
<name>I4AIK2_BERLS</name>
<keyword evidence="7" id="KW-0067">ATP-binding</keyword>
<dbReference type="RefSeq" id="WP_014797244.1">
    <property type="nucleotide sequence ID" value="NC_018018.1"/>
</dbReference>
<feature type="domain" description="PAS" evidence="12">
    <location>
        <begin position="413"/>
        <end position="454"/>
    </location>
</feature>
<reference evidence="14" key="1">
    <citation type="submission" date="2012-06" db="EMBL/GenBank/DDBJ databases">
        <title>The complete genome of Flexibacter litoralis DSM 6794.</title>
        <authorList>
            <person name="Lucas S."/>
            <person name="Copeland A."/>
            <person name="Lapidus A."/>
            <person name="Glavina del Rio T."/>
            <person name="Dalin E."/>
            <person name="Tice H."/>
            <person name="Bruce D."/>
            <person name="Goodwin L."/>
            <person name="Pitluck S."/>
            <person name="Peters L."/>
            <person name="Ovchinnikova G."/>
            <person name="Lu M."/>
            <person name="Kyrpides N."/>
            <person name="Mavromatis K."/>
            <person name="Ivanova N."/>
            <person name="Brettin T."/>
            <person name="Detter J.C."/>
            <person name="Han C."/>
            <person name="Larimer F."/>
            <person name="Land M."/>
            <person name="Hauser L."/>
            <person name="Markowitz V."/>
            <person name="Cheng J.-F."/>
            <person name="Hugenholtz P."/>
            <person name="Woyke T."/>
            <person name="Wu D."/>
            <person name="Spring S."/>
            <person name="Lang E."/>
            <person name="Kopitz M."/>
            <person name="Brambilla E."/>
            <person name="Klenk H.-P."/>
            <person name="Eisen J.A."/>
        </authorList>
    </citation>
    <scope>NUCLEOTIDE SEQUENCE [LARGE SCALE GENOMIC DNA]</scope>
    <source>
        <strain evidence="14">ATCC 23117 / DSM 6794 / NBRC 15988 / NCIMB 1366 / Sio-4</strain>
    </source>
</reference>
<dbReference type="OrthoDB" id="9811889at2"/>
<dbReference type="SMART" id="SM00091">
    <property type="entry name" value="PAS"/>
    <property type="match status" value="2"/>
</dbReference>
<organism evidence="13 14">
    <name type="scientific">Bernardetia litoralis (strain ATCC 23117 / DSM 6794 / NBRC 15988 / NCIMB 1366 / Fx l1 / Sio-4)</name>
    <name type="common">Flexibacter litoralis</name>
    <dbReference type="NCBI Taxonomy" id="880071"/>
    <lineage>
        <taxon>Bacteria</taxon>
        <taxon>Pseudomonadati</taxon>
        <taxon>Bacteroidota</taxon>
        <taxon>Cytophagia</taxon>
        <taxon>Cytophagales</taxon>
        <taxon>Bernardetiaceae</taxon>
        <taxon>Bernardetia</taxon>
    </lineage>
</organism>
<evidence type="ECO:0000256" key="5">
    <source>
        <dbReference type="ARBA" id="ARBA00022741"/>
    </source>
</evidence>
<evidence type="ECO:0000256" key="6">
    <source>
        <dbReference type="ARBA" id="ARBA00022777"/>
    </source>
</evidence>
<feature type="coiled-coil region" evidence="9">
    <location>
        <begin position="369"/>
        <end position="410"/>
    </location>
</feature>
<dbReference type="eggNOG" id="COG4191">
    <property type="taxonomic scope" value="Bacteria"/>
</dbReference>
<feature type="transmembrane region" description="Helical" evidence="10">
    <location>
        <begin position="29"/>
        <end position="49"/>
    </location>
</feature>
<protein>
    <recommendedName>
        <fullName evidence="2">histidine kinase</fullName>
        <ecNumber evidence="2">2.7.13.3</ecNumber>
    </recommendedName>
</protein>
<evidence type="ECO:0000256" key="1">
    <source>
        <dbReference type="ARBA" id="ARBA00000085"/>
    </source>
</evidence>
<keyword evidence="6" id="KW-0418">Kinase</keyword>
<sequence>MNILSKIVNIGLEPNIPFEEKRAIKITNIIAALGIGVCVIYLIISLLLFKSNIERTLYMLLVFSSQSLLTIILNYYRKFFLSKLLLLIVLNILTFYNINSSELETLNVINFLIFIPASSLLFSSKDKIWRIGFAVLPIFLFLISEMTDYSLFEVIAITEEEQKDIRLVSILFDMILLLVMIRSFTSDMEKNEIELKTNLEELQKTRANLEVQEELIESQREIKTKNEELQASEEELRQNLEELQATQDSLLKIQQEQEKFVSIIKYVDAFVAITDMNGRTQFLNEKGIEMSGFTDYKDILISEFYNEEYAKRANEVIIPAIMQHGEWQGEDKLQNHITKQVFETLASVFIIKDISTQQPIAIATVQTDITQQKELEQSVQQQNEELQASEEELRQNLEELQSIQESLLVAQRKQDKFVTLVENADAIIAMASMDGKLEYLNKKGIEMTGFSEEEYPNTITTDYYPEYEKPKSHSEVIPAIKTRGFWRGERDIQNSKTGEIFHTDANAFMIKDPQTQQPIALATVQTDITQQKKLEQSIQYQNKQLQTSEEELKQNLEELSATQEQLQGQKEEIEKSFKELQTTQSQLIQAEKMASLGHLVANIAHEINTPLGAIRSSADSIEVILSKMLPNFSQFIKKLDNPVIAIFDKLVAISIQNIDTLTSRQKRRIKYDLIEELEEADISDAEDIANIILDMNLQDEKELFMQLFKIISSEELIKEIFQTAFQLSTIIRSNKTIKEATNRAAKTVFALKNFSRQENTQEKIEVNLNETIETTLTLYHNQIKQGVDVIRNFENITPFLGYPDELMQVWTNLIHNAIQAMKGKGKLIVSTHVKEKTVLVSIQDTGEGIPKEVQNKIFDAFFTTKKVGEGSGLGLDITKKIIEKHDGKIWFETKEGIGTTFFVELPTIINLINE</sequence>
<dbReference type="Gene3D" id="3.30.565.10">
    <property type="entry name" value="Histidine kinase-like ATPase, C-terminal domain"/>
    <property type="match status" value="1"/>
</dbReference>
<dbReference type="Pfam" id="PF13426">
    <property type="entry name" value="PAS_9"/>
    <property type="match status" value="1"/>
</dbReference>
<dbReference type="PANTHER" id="PTHR43065:SF48">
    <property type="entry name" value="HISTIDINE KINASE"/>
    <property type="match status" value="1"/>
</dbReference>
<keyword evidence="9" id="KW-0175">Coiled coil</keyword>
<dbReference type="InterPro" id="IPR004358">
    <property type="entry name" value="Sig_transdc_His_kin-like_C"/>
</dbReference>
<dbReference type="SUPFAM" id="SSF55874">
    <property type="entry name" value="ATPase domain of HSP90 chaperone/DNA topoisomerase II/histidine kinase"/>
    <property type="match status" value="1"/>
</dbReference>
<dbReference type="Gene3D" id="3.30.450.20">
    <property type="entry name" value="PAS domain"/>
    <property type="match status" value="2"/>
</dbReference>
<keyword evidence="10" id="KW-0812">Transmembrane</keyword>
<comment type="catalytic activity">
    <reaction evidence="1">
        <text>ATP + protein L-histidine = ADP + protein N-phospho-L-histidine.</text>
        <dbReference type="EC" id="2.7.13.3"/>
    </reaction>
</comment>
<accession>I4AIK2</accession>
<evidence type="ECO:0000256" key="7">
    <source>
        <dbReference type="ARBA" id="ARBA00022840"/>
    </source>
</evidence>
<evidence type="ECO:0000259" key="11">
    <source>
        <dbReference type="PROSITE" id="PS50109"/>
    </source>
</evidence>
<feature type="transmembrane region" description="Helical" evidence="10">
    <location>
        <begin position="79"/>
        <end position="98"/>
    </location>
</feature>
<dbReference type="GO" id="GO:0006355">
    <property type="term" value="P:regulation of DNA-templated transcription"/>
    <property type="evidence" value="ECO:0007669"/>
    <property type="project" value="InterPro"/>
</dbReference>
<dbReference type="Proteomes" id="UP000006054">
    <property type="component" value="Chromosome"/>
</dbReference>